<organism evidence="2 3">
    <name type="scientific">Funneliformis geosporum</name>
    <dbReference type="NCBI Taxonomy" id="1117311"/>
    <lineage>
        <taxon>Eukaryota</taxon>
        <taxon>Fungi</taxon>
        <taxon>Fungi incertae sedis</taxon>
        <taxon>Mucoromycota</taxon>
        <taxon>Glomeromycotina</taxon>
        <taxon>Glomeromycetes</taxon>
        <taxon>Glomerales</taxon>
        <taxon>Glomeraceae</taxon>
        <taxon>Funneliformis</taxon>
    </lineage>
</organism>
<reference evidence="2" key="1">
    <citation type="submission" date="2022-08" db="EMBL/GenBank/DDBJ databases">
        <authorList>
            <person name="Kallberg Y."/>
            <person name="Tangrot J."/>
            <person name="Rosling A."/>
        </authorList>
    </citation>
    <scope>NUCLEOTIDE SEQUENCE</scope>
    <source>
        <strain evidence="2">Wild A</strain>
    </source>
</reference>
<keyword evidence="3" id="KW-1185">Reference proteome</keyword>
<feature type="compositionally biased region" description="Basic residues" evidence="1">
    <location>
        <begin position="1"/>
        <end position="11"/>
    </location>
</feature>
<dbReference type="Proteomes" id="UP001153678">
    <property type="component" value="Unassembled WGS sequence"/>
</dbReference>
<dbReference type="SUPFAM" id="SSF47095">
    <property type="entry name" value="HMG-box"/>
    <property type="match status" value="1"/>
</dbReference>
<evidence type="ECO:0000256" key="1">
    <source>
        <dbReference type="SAM" id="MobiDB-lite"/>
    </source>
</evidence>
<evidence type="ECO:0000313" key="2">
    <source>
        <dbReference type="EMBL" id="CAI2187909.1"/>
    </source>
</evidence>
<evidence type="ECO:0000313" key="3">
    <source>
        <dbReference type="Proteomes" id="UP001153678"/>
    </source>
</evidence>
<proteinExistence type="predicted"/>
<gene>
    <name evidence="2" type="ORF">FWILDA_LOCUS13317</name>
</gene>
<dbReference type="InterPro" id="IPR036910">
    <property type="entry name" value="HMG_box_dom_sf"/>
</dbReference>
<feature type="compositionally biased region" description="Low complexity" evidence="1">
    <location>
        <begin position="12"/>
        <end position="31"/>
    </location>
</feature>
<accession>A0A9W4T0T7</accession>
<dbReference type="OrthoDB" id="6247875at2759"/>
<dbReference type="Gene3D" id="1.10.30.10">
    <property type="entry name" value="High mobility group box domain"/>
    <property type="match status" value="1"/>
</dbReference>
<feature type="region of interest" description="Disordered" evidence="1">
    <location>
        <begin position="1"/>
        <end position="31"/>
    </location>
</feature>
<dbReference type="AlphaFoldDB" id="A0A9W4T0T7"/>
<protein>
    <submittedName>
        <fullName evidence="2">14014_t:CDS:1</fullName>
    </submittedName>
</protein>
<comment type="caution">
    <text evidence="2">The sequence shown here is derived from an EMBL/GenBank/DDBJ whole genome shotgun (WGS) entry which is preliminary data.</text>
</comment>
<sequence>MTNKSTIRRRQTAAATTTAAISSSSTSLQTSPNIDDKLELAKNSTIKGLFEEILDKYSDIKTILTIPELLAPATKSRAQGTPRPQNAYIIFRKDISKGLYILNHRDGQKSKSVIYTSKIASFIWRTIKSSTREFEFWMKLYRIACLKHSETYENYKYRPVRKKRKEDNVTNLGTDSTSNIQPPISNIPDVNAAALITTDQETFINQQQTQQEHHATISDDQVDPMLFQGITTILPGMHDYSVPVEINQLPTQIYAAPQYAETTLVSSYTQLENHFSTGLTNQFYQQPAIPYVPATYYLQSPSIQTIGADTQYTYPSYDGWDFISQLDNNGSGSEVIDPFLLQQSDADQSSPAAQ</sequence>
<feature type="compositionally biased region" description="Polar residues" evidence="1">
    <location>
        <begin position="169"/>
        <end position="183"/>
    </location>
</feature>
<name>A0A9W4T0T7_9GLOM</name>
<dbReference type="EMBL" id="CAMKVN010004873">
    <property type="protein sequence ID" value="CAI2187909.1"/>
    <property type="molecule type" value="Genomic_DNA"/>
</dbReference>
<feature type="region of interest" description="Disordered" evidence="1">
    <location>
        <begin position="163"/>
        <end position="183"/>
    </location>
</feature>